<dbReference type="Proteomes" id="UP000494102">
    <property type="component" value="Unassembled WGS sequence"/>
</dbReference>
<dbReference type="AlphaFoldDB" id="A0A6J5KCM2"/>
<feature type="transmembrane region" description="Helical" evidence="1">
    <location>
        <begin position="55"/>
        <end position="74"/>
    </location>
</feature>
<dbReference type="EMBL" id="JBFPKE010000006">
    <property type="protein sequence ID" value="MEX3752164.1"/>
    <property type="molecule type" value="Genomic_DNA"/>
</dbReference>
<evidence type="ECO:0000313" key="3">
    <source>
        <dbReference type="EMBL" id="MEX3752164.1"/>
    </source>
</evidence>
<dbReference type="Proteomes" id="UP001558535">
    <property type="component" value="Unassembled WGS sequence"/>
</dbReference>
<evidence type="ECO:0000256" key="1">
    <source>
        <dbReference type="SAM" id="Phobius"/>
    </source>
</evidence>
<dbReference type="EMBL" id="CADILN010000008">
    <property type="protein sequence ID" value="CAB4051377.1"/>
    <property type="molecule type" value="Genomic_DNA"/>
</dbReference>
<reference evidence="2 4" key="1">
    <citation type="submission" date="2020-04" db="EMBL/GenBank/DDBJ databases">
        <authorList>
            <person name="De Canck E."/>
        </authorList>
    </citation>
    <scope>NUCLEOTIDE SEQUENCE [LARGE SCALE GENOMIC DNA]</scope>
    <source>
        <strain evidence="2 4">LMG 9964</strain>
    </source>
</reference>
<feature type="transmembrane region" description="Helical" evidence="1">
    <location>
        <begin position="86"/>
        <end position="107"/>
    </location>
</feature>
<evidence type="ECO:0000313" key="4">
    <source>
        <dbReference type="Proteomes" id="UP000494102"/>
    </source>
</evidence>
<keyword evidence="5" id="KW-1185">Reference proteome</keyword>
<organism evidence="2 4">
    <name type="scientific">Paraburkholderia phenoliruptrix</name>
    <dbReference type="NCBI Taxonomy" id="252970"/>
    <lineage>
        <taxon>Bacteria</taxon>
        <taxon>Pseudomonadati</taxon>
        <taxon>Pseudomonadota</taxon>
        <taxon>Betaproteobacteria</taxon>
        <taxon>Burkholderiales</taxon>
        <taxon>Burkholderiaceae</taxon>
        <taxon>Paraburkholderia</taxon>
    </lineage>
</organism>
<proteinExistence type="predicted"/>
<accession>A0A6J5KCM2</accession>
<name>A0A6J5KCM2_9BURK</name>
<evidence type="ECO:0000313" key="5">
    <source>
        <dbReference type="Proteomes" id="UP001558535"/>
    </source>
</evidence>
<feature type="transmembrane region" description="Helical" evidence="1">
    <location>
        <begin position="7"/>
        <end position="26"/>
    </location>
</feature>
<protein>
    <submittedName>
        <fullName evidence="2">Uncharacterized protein</fullName>
    </submittedName>
</protein>
<keyword evidence="1" id="KW-0472">Membrane</keyword>
<keyword evidence="1" id="KW-0812">Transmembrane</keyword>
<sequence>MKRVGWSIAYMCVGMVLSWQSALWISRLSQRLSWPLFMTRWRGCWDIEHCDVSAFRYAFIAAFIFAPTIIWAMAGFRTANSTAPRIGTALLLALGTVSFYMIFYAAIWR</sequence>
<reference evidence="3 5" key="2">
    <citation type="submission" date="2024-07" db="EMBL/GenBank/DDBJ databases">
        <title>A survey of Mimosa microsymbionts across Brazilian biomes reveals a high diversity of Paraburkholderia nodulating endemic species, but also that Cupriavidus is common as a symbiont of widespread species.</title>
        <authorList>
            <person name="Rouws L."/>
            <person name="Barauna A."/>
            <person name="Beukes C."/>
            <person name="Rouws J.R.C."/>
            <person name="De Faria S.M."/>
            <person name="Gross E."/>
            <person name="Bueno Dos Reis Junior F."/>
            <person name="Simon M.F."/>
            <person name="Maluk M."/>
            <person name="Odee D.W."/>
            <person name="Kenicer G."/>
            <person name="Young J.P.W."/>
            <person name="Reis V.M."/>
            <person name="Zilli J."/>
            <person name="James E.K."/>
        </authorList>
    </citation>
    <scope>NUCLEOTIDE SEQUENCE [LARGE SCALE GENOMIC DNA]</scope>
    <source>
        <strain evidence="3 5">BR14375</strain>
    </source>
</reference>
<dbReference type="GeneID" id="27797662"/>
<gene>
    <name evidence="3" type="ORF">AB3X84_19425</name>
    <name evidence="2" type="ORF">LMG9964_05054</name>
</gene>
<evidence type="ECO:0000313" key="2">
    <source>
        <dbReference type="EMBL" id="CAB4051377.1"/>
    </source>
</evidence>
<keyword evidence="1" id="KW-1133">Transmembrane helix</keyword>
<dbReference type="RefSeq" id="WP_148281802.1">
    <property type="nucleotide sequence ID" value="NZ_CADILN010000008.1"/>
</dbReference>